<dbReference type="EMBL" id="JACGWK010001559">
    <property type="protein sequence ID" value="KAL0286025.1"/>
    <property type="molecule type" value="Genomic_DNA"/>
</dbReference>
<proteinExistence type="predicted"/>
<dbReference type="AlphaFoldDB" id="A0AAW2IV96"/>
<protein>
    <submittedName>
        <fullName evidence="1">Uncharacterized protein</fullName>
    </submittedName>
</protein>
<name>A0AAW2IV96_9LAMI</name>
<organism evidence="1">
    <name type="scientific">Sesamum angustifolium</name>
    <dbReference type="NCBI Taxonomy" id="2727405"/>
    <lineage>
        <taxon>Eukaryota</taxon>
        <taxon>Viridiplantae</taxon>
        <taxon>Streptophyta</taxon>
        <taxon>Embryophyta</taxon>
        <taxon>Tracheophyta</taxon>
        <taxon>Spermatophyta</taxon>
        <taxon>Magnoliopsida</taxon>
        <taxon>eudicotyledons</taxon>
        <taxon>Gunneridae</taxon>
        <taxon>Pentapetalae</taxon>
        <taxon>asterids</taxon>
        <taxon>lamiids</taxon>
        <taxon>Lamiales</taxon>
        <taxon>Pedaliaceae</taxon>
        <taxon>Sesamum</taxon>
    </lineage>
</organism>
<evidence type="ECO:0000313" key="1">
    <source>
        <dbReference type="EMBL" id="KAL0286025.1"/>
    </source>
</evidence>
<comment type="caution">
    <text evidence="1">The sequence shown here is derived from an EMBL/GenBank/DDBJ whole genome shotgun (WGS) entry which is preliminary data.</text>
</comment>
<accession>A0AAW2IV96</accession>
<sequence length="77" mass="9310">MHRNWQYLTIESGMVRLQQKLTRLKHCLKDWNKTVFENVFVKVAAMERHLKEVDEAYDLDPCDRMLVERNWSSTDLV</sequence>
<reference evidence="1" key="1">
    <citation type="submission" date="2020-06" db="EMBL/GenBank/DDBJ databases">
        <authorList>
            <person name="Li T."/>
            <person name="Hu X."/>
            <person name="Zhang T."/>
            <person name="Song X."/>
            <person name="Zhang H."/>
            <person name="Dai N."/>
            <person name="Sheng W."/>
            <person name="Hou X."/>
            <person name="Wei L."/>
        </authorList>
    </citation>
    <scope>NUCLEOTIDE SEQUENCE</scope>
    <source>
        <strain evidence="1">G01</strain>
        <tissue evidence="1">Leaf</tissue>
    </source>
</reference>
<gene>
    <name evidence="1" type="ORF">Sangu_2752900</name>
</gene>
<reference evidence="1" key="2">
    <citation type="journal article" date="2024" name="Plant">
        <title>Genomic evolution and insights into agronomic trait innovations of Sesamum species.</title>
        <authorList>
            <person name="Miao H."/>
            <person name="Wang L."/>
            <person name="Qu L."/>
            <person name="Liu H."/>
            <person name="Sun Y."/>
            <person name="Le M."/>
            <person name="Wang Q."/>
            <person name="Wei S."/>
            <person name="Zheng Y."/>
            <person name="Lin W."/>
            <person name="Duan Y."/>
            <person name="Cao H."/>
            <person name="Xiong S."/>
            <person name="Wang X."/>
            <person name="Wei L."/>
            <person name="Li C."/>
            <person name="Ma Q."/>
            <person name="Ju M."/>
            <person name="Zhao R."/>
            <person name="Li G."/>
            <person name="Mu C."/>
            <person name="Tian Q."/>
            <person name="Mei H."/>
            <person name="Zhang T."/>
            <person name="Gao T."/>
            <person name="Zhang H."/>
        </authorList>
    </citation>
    <scope>NUCLEOTIDE SEQUENCE</scope>
    <source>
        <strain evidence="1">G01</strain>
    </source>
</reference>